<dbReference type="PROSITE" id="PS50076">
    <property type="entry name" value="DNAJ_2"/>
    <property type="match status" value="1"/>
</dbReference>
<evidence type="ECO:0000256" key="2">
    <source>
        <dbReference type="ARBA" id="ARBA00023016"/>
    </source>
</evidence>
<dbReference type="InterPro" id="IPR036869">
    <property type="entry name" value="J_dom_sf"/>
</dbReference>
<dbReference type="InterPro" id="IPR051938">
    <property type="entry name" value="Apopto_cytoskel_mod"/>
</dbReference>
<comment type="caution">
    <text evidence="6">The sequence shown here is derived from an EMBL/GenBank/DDBJ whole genome shotgun (WGS) entry which is preliminary data.</text>
</comment>
<feature type="domain" description="J" evidence="5">
    <location>
        <begin position="2"/>
        <end position="67"/>
    </location>
</feature>
<dbReference type="Gene3D" id="1.10.287.110">
    <property type="entry name" value="DnaJ domain"/>
    <property type="match status" value="1"/>
</dbReference>
<feature type="compositionally biased region" description="Low complexity" evidence="4">
    <location>
        <begin position="69"/>
        <end position="79"/>
    </location>
</feature>
<protein>
    <submittedName>
        <fullName evidence="6">Chaperone protein DnaJ</fullName>
    </submittedName>
</protein>
<keyword evidence="7" id="KW-1185">Reference proteome</keyword>
<keyword evidence="2" id="KW-0346">Stress response</keyword>
<organism evidence="6 7">
    <name type="scientific">Paenibacillus plantiphilus</name>
    <dbReference type="NCBI Taxonomy" id="2905650"/>
    <lineage>
        <taxon>Bacteria</taxon>
        <taxon>Bacillati</taxon>
        <taxon>Bacillota</taxon>
        <taxon>Bacilli</taxon>
        <taxon>Bacillales</taxon>
        <taxon>Paenibacillaceae</taxon>
        <taxon>Paenibacillus</taxon>
    </lineage>
</organism>
<name>A0ABM9BL46_9BACL</name>
<dbReference type="PRINTS" id="PR00625">
    <property type="entry name" value="JDOMAIN"/>
</dbReference>
<dbReference type="CDD" id="cd06257">
    <property type="entry name" value="DnaJ"/>
    <property type="match status" value="1"/>
</dbReference>
<dbReference type="InterPro" id="IPR001623">
    <property type="entry name" value="DnaJ_domain"/>
</dbReference>
<proteinExistence type="predicted"/>
<feature type="compositionally biased region" description="Basic and acidic residues" evidence="4">
    <location>
        <begin position="58"/>
        <end position="67"/>
    </location>
</feature>
<dbReference type="PANTHER" id="PTHR44145">
    <property type="entry name" value="DNAJ HOMOLOG SUBFAMILY A MEMBER 3, MITOCHONDRIAL"/>
    <property type="match status" value="1"/>
</dbReference>
<evidence type="ECO:0000256" key="1">
    <source>
        <dbReference type="ARBA" id="ARBA00022705"/>
    </source>
</evidence>
<evidence type="ECO:0000313" key="6">
    <source>
        <dbReference type="EMBL" id="CAH1189917.1"/>
    </source>
</evidence>
<gene>
    <name evidence="6" type="primary">dnaJ_1</name>
    <name evidence="6" type="ORF">PAECIP111893_00015</name>
</gene>
<dbReference type="PANTHER" id="PTHR44145:SF3">
    <property type="entry name" value="DNAJ HOMOLOG SUBFAMILY A MEMBER 3, MITOCHONDRIAL"/>
    <property type="match status" value="1"/>
</dbReference>
<keyword evidence="3" id="KW-0143">Chaperone</keyword>
<accession>A0ABM9BL46</accession>
<dbReference type="SUPFAM" id="SSF46565">
    <property type="entry name" value="Chaperone J-domain"/>
    <property type="match status" value="1"/>
</dbReference>
<evidence type="ECO:0000256" key="3">
    <source>
        <dbReference type="ARBA" id="ARBA00023186"/>
    </source>
</evidence>
<evidence type="ECO:0000259" key="5">
    <source>
        <dbReference type="PROSITE" id="PS50076"/>
    </source>
</evidence>
<dbReference type="Pfam" id="PF00226">
    <property type="entry name" value="DnaJ"/>
    <property type="match status" value="1"/>
</dbReference>
<sequence>MNYYELLEVSQAATELEIKTSYRQLVKRYHPDVNGGSQEAEQRFKLIKEAYEILREPKEREAYDARLRGSSSGKAGAGAFHSNEKTKESRQPNGGQGGSGGFDPASVAEQFGKFFGFDAKGNRSSEQKGASPRNPIDTSDMFNRYFGKKNK</sequence>
<dbReference type="Proteomes" id="UP000838686">
    <property type="component" value="Unassembled WGS sequence"/>
</dbReference>
<feature type="region of interest" description="Disordered" evidence="4">
    <location>
        <begin position="58"/>
        <end position="151"/>
    </location>
</feature>
<keyword evidence="1" id="KW-0235">DNA replication</keyword>
<dbReference type="SMART" id="SM00271">
    <property type="entry name" value="DnaJ"/>
    <property type="match status" value="1"/>
</dbReference>
<dbReference type="EMBL" id="CAKMMF010000001">
    <property type="protein sequence ID" value="CAH1189917.1"/>
    <property type="molecule type" value="Genomic_DNA"/>
</dbReference>
<reference evidence="6" key="1">
    <citation type="submission" date="2022-01" db="EMBL/GenBank/DDBJ databases">
        <authorList>
            <person name="Criscuolo A."/>
        </authorList>
    </citation>
    <scope>NUCLEOTIDE SEQUENCE</scope>
    <source>
        <strain evidence="6">CIP111893</strain>
    </source>
</reference>
<dbReference type="RefSeq" id="WP_236338168.1">
    <property type="nucleotide sequence ID" value="NZ_CAKMMF010000001.1"/>
</dbReference>
<evidence type="ECO:0000256" key="4">
    <source>
        <dbReference type="SAM" id="MobiDB-lite"/>
    </source>
</evidence>
<evidence type="ECO:0000313" key="7">
    <source>
        <dbReference type="Proteomes" id="UP000838686"/>
    </source>
</evidence>